<organism evidence="1 2">
    <name type="scientific">Angiostrongylus cantonensis</name>
    <name type="common">Rat lungworm</name>
    <dbReference type="NCBI Taxonomy" id="6313"/>
    <lineage>
        <taxon>Eukaryota</taxon>
        <taxon>Metazoa</taxon>
        <taxon>Ecdysozoa</taxon>
        <taxon>Nematoda</taxon>
        <taxon>Chromadorea</taxon>
        <taxon>Rhabditida</taxon>
        <taxon>Rhabditina</taxon>
        <taxon>Rhabditomorpha</taxon>
        <taxon>Strongyloidea</taxon>
        <taxon>Metastrongylidae</taxon>
        <taxon>Angiostrongylus</taxon>
    </lineage>
</organism>
<protein>
    <submittedName>
        <fullName evidence="2">ML domain-containing protein</fullName>
    </submittedName>
</protein>
<dbReference type="AlphaFoldDB" id="A0A0K0D889"/>
<sequence>LHCIIYSLEMNASTTTLLVAVVGISMACDVSWLNGTDTHANWYQCNECPILLFSATTFDSHGNYGYPICLSKLLVIKADIDNPNSIYGSPNFRNATNTWRWTSKSGCVYKRYFACTNGISCQIDIVMNFPPYSFIISFLKDDAPYQLQTILHDGVTEEDVACITFQARARLV</sequence>
<dbReference type="Proteomes" id="UP000035642">
    <property type="component" value="Unassembled WGS sequence"/>
</dbReference>
<proteinExistence type="predicted"/>
<dbReference type="PANTHER" id="PTHR35573:SF1">
    <property type="entry name" value="ML DOMAIN-CONTAINING PROTEIN"/>
    <property type="match status" value="1"/>
</dbReference>
<dbReference type="WBParaSite" id="ACAC_0000628401-mRNA-1">
    <property type="protein sequence ID" value="ACAC_0000628401-mRNA-1"/>
    <property type="gene ID" value="ACAC_0000628401"/>
</dbReference>
<reference evidence="1" key="1">
    <citation type="submission" date="2012-09" db="EMBL/GenBank/DDBJ databases">
        <authorList>
            <person name="Martin A.A."/>
        </authorList>
    </citation>
    <scope>NUCLEOTIDE SEQUENCE</scope>
</reference>
<keyword evidence="1" id="KW-1185">Reference proteome</keyword>
<reference evidence="2" key="2">
    <citation type="submission" date="2017-02" db="UniProtKB">
        <authorList>
            <consortium name="WormBaseParasite"/>
        </authorList>
    </citation>
    <scope>IDENTIFICATION</scope>
</reference>
<dbReference type="PANTHER" id="PTHR35573">
    <property type="entry name" value="PROTEIN CBG22129"/>
    <property type="match status" value="1"/>
</dbReference>
<accession>A0A0K0D889</accession>
<evidence type="ECO:0000313" key="1">
    <source>
        <dbReference type="Proteomes" id="UP000035642"/>
    </source>
</evidence>
<name>A0A0K0D889_ANGCA</name>
<evidence type="ECO:0000313" key="2">
    <source>
        <dbReference type="WBParaSite" id="ACAC_0000628401-mRNA-1"/>
    </source>
</evidence>